<dbReference type="PROSITE" id="PS50948">
    <property type="entry name" value="PAN"/>
    <property type="match status" value="1"/>
</dbReference>
<feature type="signal peptide" evidence="21">
    <location>
        <begin position="1"/>
        <end position="23"/>
    </location>
</feature>
<evidence type="ECO:0000256" key="11">
    <source>
        <dbReference type="ARBA" id="ARBA00023136"/>
    </source>
</evidence>
<dbReference type="SUPFAM" id="SSF56112">
    <property type="entry name" value="Protein kinase-like (PK-like)"/>
    <property type="match status" value="1"/>
</dbReference>
<evidence type="ECO:0000256" key="5">
    <source>
        <dbReference type="ARBA" id="ARBA00022692"/>
    </source>
</evidence>
<dbReference type="InterPro" id="IPR000742">
    <property type="entry name" value="EGF"/>
</dbReference>
<sequence>MEVLLQFIFILLFFSSFVTETSASAKLQGLQSLFPRDSLSVENEDDILVSPNGTFSAGFYKVGTNAYCFSIWFTNSANRTVTWMANRDKPVQGEQSNLIFQKNGNLVLTDAYGTIIWETNTFNQDPVSVQLQETGNLVLLNQTGGIIWGSFDSPTDTLLPHQTLRKANILVSARGPNNYSSGYYNFHFNDNNILSLIYNGPEISSVYWPNPDVSVFTYGRTPYDSSRNATLDELGYFMSTDNLNFKATDYGLGPKRRLTLNYDGMLRLYSLNESNGLWKITWLANINACDVRGLCGQNGICVYGPKASCMCPPGFRRTDPSDWSKGCSPEFNPNCNNSEFVQLSHTDYYGYDLQNTGPGKSFGSCKNACLADCNCKGFAYQYTGQGNCYLKSILFNGYQMPNYPSVMYIRVPSQIATTARDDVKLNIPALNCSQRNVVIIQQPTENNDKHSYFKYLIGFVVSIGIVELICINFGWWFIKRIHRMREVVDMGYVALAVGFKRFTYDELKKATKNFKEEIGKGSFGAVYKGVLDDGRVVAVKRLERISQGEAEFWAEVSIIGRINHMNLVRMWGFCAEDKHRILVYEYMKNGSFDKFLFSNSSESLVWTKRFDIALGTAKGLSYLHEECLEWILHCDIKPQNILLDDQLQPKVADFGLSKLAGMKGINSHFSKVRGTRGYLAPEWIMNQEITSKADVYSYGIVLLELVSGRSVLGCQDPLVQWIEEKIKQDEGIEGVADPRLNGDYNHKQLKKLIEVALLCVRGDKKERPDMSHVVSILLRDD</sequence>
<keyword evidence="10 20" id="KW-1133">Transmembrane helix</keyword>
<dbReference type="InterPro" id="IPR000858">
    <property type="entry name" value="S_locus_glycoprot_dom"/>
</dbReference>
<dbReference type="PROSITE" id="PS50927">
    <property type="entry name" value="BULB_LECTIN"/>
    <property type="match status" value="1"/>
</dbReference>
<keyword evidence="5 20" id="KW-0812">Transmembrane</keyword>
<dbReference type="PROSITE" id="PS00107">
    <property type="entry name" value="PROTEIN_KINASE_ATP"/>
    <property type="match status" value="1"/>
</dbReference>
<comment type="similarity">
    <text evidence="17">Belongs to the protein kinase superfamily. Ser/Thr protein kinase family.</text>
</comment>
<evidence type="ECO:0000256" key="20">
    <source>
        <dbReference type="SAM" id="Phobius"/>
    </source>
</evidence>
<evidence type="ECO:0000256" key="1">
    <source>
        <dbReference type="ARBA" id="ARBA00004479"/>
    </source>
</evidence>
<organism evidence="26 27">
    <name type="scientific">Dioscorea cayennensis subsp. rotundata</name>
    <name type="common">White Guinea yam</name>
    <name type="synonym">Dioscorea rotundata</name>
    <dbReference type="NCBI Taxonomy" id="55577"/>
    <lineage>
        <taxon>Eukaryota</taxon>
        <taxon>Viridiplantae</taxon>
        <taxon>Streptophyta</taxon>
        <taxon>Embryophyta</taxon>
        <taxon>Tracheophyta</taxon>
        <taxon>Spermatophyta</taxon>
        <taxon>Magnoliopsida</taxon>
        <taxon>Liliopsida</taxon>
        <taxon>Dioscoreales</taxon>
        <taxon>Dioscoreaceae</taxon>
        <taxon>Dioscorea</taxon>
    </lineage>
</organism>
<evidence type="ECO:0000256" key="19">
    <source>
        <dbReference type="PROSITE-ProRule" id="PRU10141"/>
    </source>
</evidence>
<dbReference type="Pfam" id="PF00954">
    <property type="entry name" value="S_locus_glycop"/>
    <property type="match status" value="1"/>
</dbReference>
<keyword evidence="14" id="KW-0325">Glycoprotein</keyword>
<evidence type="ECO:0000256" key="17">
    <source>
        <dbReference type="PIRNR" id="PIRNR000641"/>
    </source>
</evidence>
<feature type="binding site" evidence="19">
    <location>
        <position position="540"/>
    </location>
    <ligand>
        <name>ATP</name>
        <dbReference type="ChEBI" id="CHEBI:30616"/>
    </ligand>
</feature>
<feature type="domain" description="Apple" evidence="25">
    <location>
        <begin position="335"/>
        <end position="412"/>
    </location>
</feature>
<dbReference type="SMART" id="SM00473">
    <property type="entry name" value="PAN_AP"/>
    <property type="match status" value="1"/>
</dbReference>
<feature type="domain" description="Bulb-type lectin" evidence="24">
    <location>
        <begin position="24"/>
        <end position="152"/>
    </location>
</feature>
<evidence type="ECO:0000256" key="18">
    <source>
        <dbReference type="PROSITE-ProRule" id="PRU00076"/>
    </source>
</evidence>
<keyword evidence="8 17" id="KW-0418">Kinase</keyword>
<evidence type="ECO:0000313" key="27">
    <source>
        <dbReference type="RefSeq" id="XP_039132112.1"/>
    </source>
</evidence>
<evidence type="ECO:0000256" key="8">
    <source>
        <dbReference type="ARBA" id="ARBA00022777"/>
    </source>
</evidence>
<dbReference type="GO" id="GO:0048544">
    <property type="term" value="P:recognition of pollen"/>
    <property type="evidence" value="ECO:0007669"/>
    <property type="project" value="InterPro"/>
</dbReference>
<dbReference type="EC" id="2.7.11.1" evidence="17"/>
<keyword evidence="12" id="KW-1015">Disulfide bond</keyword>
<keyword evidence="3 18" id="KW-0245">EGF-like domain</keyword>
<dbReference type="GO" id="GO:0005524">
    <property type="term" value="F:ATP binding"/>
    <property type="evidence" value="ECO:0007669"/>
    <property type="project" value="UniProtKB-UniRule"/>
</dbReference>
<dbReference type="Pfam" id="PF01453">
    <property type="entry name" value="B_lectin"/>
    <property type="match status" value="1"/>
</dbReference>
<evidence type="ECO:0000256" key="6">
    <source>
        <dbReference type="ARBA" id="ARBA00022729"/>
    </source>
</evidence>
<dbReference type="InterPro" id="IPR011009">
    <property type="entry name" value="Kinase-like_dom_sf"/>
</dbReference>
<name>A0AB40BX74_DIOCR</name>
<dbReference type="PROSITE" id="PS50026">
    <property type="entry name" value="EGF_3"/>
    <property type="match status" value="1"/>
</dbReference>
<dbReference type="InterPro" id="IPR008271">
    <property type="entry name" value="Ser/Thr_kinase_AS"/>
</dbReference>
<keyword evidence="11 20" id="KW-0472">Membrane</keyword>
<dbReference type="InterPro" id="IPR017441">
    <property type="entry name" value="Protein_kinase_ATP_BS"/>
</dbReference>
<dbReference type="Gene3D" id="3.50.4.10">
    <property type="entry name" value="Hepatocyte Growth Factor"/>
    <property type="match status" value="1"/>
</dbReference>
<dbReference type="Pfam" id="PF14295">
    <property type="entry name" value="PAN_4"/>
    <property type="match status" value="1"/>
</dbReference>
<evidence type="ECO:0000259" key="24">
    <source>
        <dbReference type="PROSITE" id="PS50927"/>
    </source>
</evidence>
<keyword evidence="6 21" id="KW-0732">Signal</keyword>
<evidence type="ECO:0000256" key="2">
    <source>
        <dbReference type="ARBA" id="ARBA00022527"/>
    </source>
</evidence>
<keyword evidence="26" id="KW-1185">Reference proteome</keyword>
<comment type="catalytic activity">
    <reaction evidence="16 17">
        <text>L-seryl-[protein] + ATP = O-phospho-L-seryl-[protein] + ADP + H(+)</text>
        <dbReference type="Rhea" id="RHEA:17989"/>
        <dbReference type="Rhea" id="RHEA-COMP:9863"/>
        <dbReference type="Rhea" id="RHEA-COMP:11604"/>
        <dbReference type="ChEBI" id="CHEBI:15378"/>
        <dbReference type="ChEBI" id="CHEBI:29999"/>
        <dbReference type="ChEBI" id="CHEBI:30616"/>
        <dbReference type="ChEBI" id="CHEBI:83421"/>
        <dbReference type="ChEBI" id="CHEBI:456216"/>
        <dbReference type="EC" id="2.7.11.1"/>
    </reaction>
</comment>
<dbReference type="RefSeq" id="XP_039132112.1">
    <property type="nucleotide sequence ID" value="XM_039276178.1"/>
</dbReference>
<dbReference type="PROSITE" id="PS00108">
    <property type="entry name" value="PROTEIN_KINASE_ST"/>
    <property type="match status" value="1"/>
</dbReference>
<dbReference type="CDD" id="cd00028">
    <property type="entry name" value="B_lectin"/>
    <property type="match status" value="1"/>
</dbReference>
<reference evidence="27" key="1">
    <citation type="submission" date="2025-08" db="UniProtKB">
        <authorList>
            <consortium name="RefSeq"/>
        </authorList>
    </citation>
    <scope>IDENTIFICATION</scope>
</reference>
<dbReference type="InterPro" id="IPR036426">
    <property type="entry name" value="Bulb-type_lectin_dom_sf"/>
</dbReference>
<evidence type="ECO:0000313" key="26">
    <source>
        <dbReference type="Proteomes" id="UP001515500"/>
    </source>
</evidence>
<feature type="transmembrane region" description="Helical" evidence="20">
    <location>
        <begin position="452"/>
        <end position="478"/>
    </location>
</feature>
<comment type="catalytic activity">
    <reaction evidence="15 17">
        <text>L-threonyl-[protein] + ATP = O-phospho-L-threonyl-[protein] + ADP + H(+)</text>
        <dbReference type="Rhea" id="RHEA:46608"/>
        <dbReference type="Rhea" id="RHEA-COMP:11060"/>
        <dbReference type="Rhea" id="RHEA-COMP:11605"/>
        <dbReference type="ChEBI" id="CHEBI:15378"/>
        <dbReference type="ChEBI" id="CHEBI:30013"/>
        <dbReference type="ChEBI" id="CHEBI:30616"/>
        <dbReference type="ChEBI" id="CHEBI:61977"/>
        <dbReference type="ChEBI" id="CHEBI:456216"/>
        <dbReference type="EC" id="2.7.11.1"/>
    </reaction>
</comment>
<keyword evidence="7 17" id="KW-0547">Nucleotide-binding</keyword>
<feature type="domain" description="Protein kinase" evidence="22">
    <location>
        <begin position="512"/>
        <end position="781"/>
    </location>
</feature>
<evidence type="ECO:0000256" key="7">
    <source>
        <dbReference type="ARBA" id="ARBA00022741"/>
    </source>
</evidence>
<dbReference type="PANTHER" id="PTHR47974:SF3">
    <property type="entry name" value="RECEPTOR-LIKE SERINE_THREONINE-PROTEIN KINASE"/>
    <property type="match status" value="1"/>
</dbReference>
<proteinExistence type="inferred from homology"/>
<dbReference type="AlphaFoldDB" id="A0AB40BX74"/>
<feature type="domain" description="EGF-like" evidence="23">
    <location>
        <begin position="285"/>
        <end position="321"/>
    </location>
</feature>
<dbReference type="CDD" id="cd01098">
    <property type="entry name" value="PAN_AP_plant"/>
    <property type="match status" value="1"/>
</dbReference>
<evidence type="ECO:0000256" key="14">
    <source>
        <dbReference type="ARBA" id="ARBA00023180"/>
    </source>
</evidence>
<evidence type="ECO:0000256" key="3">
    <source>
        <dbReference type="ARBA" id="ARBA00022536"/>
    </source>
</evidence>
<dbReference type="SMART" id="SM00220">
    <property type="entry name" value="S_TKc"/>
    <property type="match status" value="1"/>
</dbReference>
<dbReference type="PIRSF" id="PIRSF000641">
    <property type="entry name" value="SRK"/>
    <property type="match status" value="1"/>
</dbReference>
<dbReference type="FunFam" id="1.10.510.10:FF:000384">
    <property type="entry name" value="G-type lectin S-receptor-like serine/threonine-protein kinase"/>
    <property type="match status" value="1"/>
</dbReference>
<dbReference type="PROSITE" id="PS50011">
    <property type="entry name" value="PROTEIN_KINASE_DOM"/>
    <property type="match status" value="1"/>
</dbReference>
<protein>
    <recommendedName>
        <fullName evidence="17">Receptor-like serine/threonine-protein kinase</fullName>
        <ecNumber evidence="17">2.7.11.1</ecNumber>
    </recommendedName>
</protein>
<keyword evidence="13 27" id="KW-0675">Receptor</keyword>
<dbReference type="FunFam" id="2.90.10.10:FF:000006">
    <property type="entry name" value="Serine/threonine-protein kinase"/>
    <property type="match status" value="1"/>
</dbReference>
<evidence type="ECO:0000259" key="25">
    <source>
        <dbReference type="PROSITE" id="PS50948"/>
    </source>
</evidence>
<dbReference type="Gene3D" id="2.90.10.10">
    <property type="entry name" value="Bulb-type lectin domain"/>
    <property type="match status" value="1"/>
</dbReference>
<dbReference type="Proteomes" id="UP001515500">
    <property type="component" value="Chromosome 9"/>
</dbReference>
<dbReference type="InterPro" id="IPR000719">
    <property type="entry name" value="Prot_kinase_dom"/>
</dbReference>
<keyword evidence="9 17" id="KW-0067">ATP-binding</keyword>
<dbReference type="Gene3D" id="1.10.510.10">
    <property type="entry name" value="Transferase(Phosphotransferase) domain 1"/>
    <property type="match status" value="1"/>
</dbReference>
<dbReference type="Pfam" id="PF00069">
    <property type="entry name" value="Pkinase"/>
    <property type="match status" value="1"/>
</dbReference>
<evidence type="ECO:0000256" key="13">
    <source>
        <dbReference type="ARBA" id="ARBA00023170"/>
    </source>
</evidence>
<dbReference type="CDD" id="cd14066">
    <property type="entry name" value="STKc_IRAK"/>
    <property type="match status" value="1"/>
</dbReference>
<dbReference type="FunFam" id="3.30.200.20:FF:000059">
    <property type="entry name" value="S-receptor-like serine/threonine-protein kinase"/>
    <property type="match status" value="1"/>
</dbReference>
<keyword evidence="4 17" id="KW-0808">Transferase</keyword>
<dbReference type="InterPro" id="IPR024171">
    <property type="entry name" value="SRK-like_kinase"/>
</dbReference>
<dbReference type="GO" id="GO:0051707">
    <property type="term" value="P:response to other organism"/>
    <property type="evidence" value="ECO:0007669"/>
    <property type="project" value="UniProtKB-ARBA"/>
</dbReference>
<evidence type="ECO:0000256" key="10">
    <source>
        <dbReference type="ARBA" id="ARBA00022989"/>
    </source>
</evidence>
<dbReference type="GO" id="GO:0016020">
    <property type="term" value="C:membrane"/>
    <property type="evidence" value="ECO:0007669"/>
    <property type="project" value="UniProtKB-SubCell"/>
</dbReference>
<gene>
    <name evidence="27" type="primary">LOC120268916</name>
</gene>
<dbReference type="CDD" id="cd00054">
    <property type="entry name" value="EGF_CA"/>
    <property type="match status" value="1"/>
</dbReference>
<feature type="chain" id="PRO_5044239296" description="Receptor-like serine/threonine-protein kinase" evidence="21">
    <location>
        <begin position="24"/>
        <end position="781"/>
    </location>
</feature>
<evidence type="ECO:0000259" key="22">
    <source>
        <dbReference type="PROSITE" id="PS50011"/>
    </source>
</evidence>
<dbReference type="PANTHER" id="PTHR47974">
    <property type="entry name" value="OS07G0415500 PROTEIN"/>
    <property type="match status" value="1"/>
</dbReference>
<dbReference type="SMART" id="SM00108">
    <property type="entry name" value="B_lectin"/>
    <property type="match status" value="1"/>
</dbReference>
<evidence type="ECO:0000259" key="23">
    <source>
        <dbReference type="PROSITE" id="PS50026"/>
    </source>
</evidence>
<dbReference type="InterPro" id="IPR001480">
    <property type="entry name" value="Bulb-type_lectin_dom"/>
</dbReference>
<evidence type="ECO:0000256" key="12">
    <source>
        <dbReference type="ARBA" id="ARBA00023157"/>
    </source>
</evidence>
<evidence type="ECO:0000256" key="16">
    <source>
        <dbReference type="ARBA" id="ARBA00048679"/>
    </source>
</evidence>
<dbReference type="GO" id="GO:0004674">
    <property type="term" value="F:protein serine/threonine kinase activity"/>
    <property type="evidence" value="ECO:0007669"/>
    <property type="project" value="UniProtKB-KW"/>
</dbReference>
<evidence type="ECO:0000256" key="9">
    <source>
        <dbReference type="ARBA" id="ARBA00022840"/>
    </source>
</evidence>
<comment type="subcellular location">
    <subcellularLocation>
        <location evidence="1">Membrane</location>
        <topology evidence="1">Single-pass type I membrane protein</topology>
    </subcellularLocation>
</comment>
<dbReference type="InterPro" id="IPR003609">
    <property type="entry name" value="Pan_app"/>
</dbReference>
<accession>A0AB40BX74</accession>
<evidence type="ECO:0000256" key="21">
    <source>
        <dbReference type="SAM" id="SignalP"/>
    </source>
</evidence>
<comment type="caution">
    <text evidence="18">Lacks conserved residue(s) required for the propagation of feature annotation.</text>
</comment>
<dbReference type="SUPFAM" id="SSF51110">
    <property type="entry name" value="alpha-D-mannose-specific plant lectins"/>
    <property type="match status" value="1"/>
</dbReference>
<evidence type="ECO:0000256" key="4">
    <source>
        <dbReference type="ARBA" id="ARBA00022679"/>
    </source>
</evidence>
<keyword evidence="2 17" id="KW-0723">Serine/threonine-protein kinase</keyword>
<evidence type="ECO:0000256" key="15">
    <source>
        <dbReference type="ARBA" id="ARBA00047899"/>
    </source>
</evidence>
<dbReference type="GeneID" id="120268916"/>
<dbReference type="Gene3D" id="3.30.200.20">
    <property type="entry name" value="Phosphorylase Kinase, domain 1"/>
    <property type="match status" value="1"/>
</dbReference>